<evidence type="ECO:0000313" key="1">
    <source>
        <dbReference type="EMBL" id="SVA34795.1"/>
    </source>
</evidence>
<dbReference type="AlphaFoldDB" id="A0A381V357"/>
<name>A0A381V357_9ZZZZ</name>
<reference evidence="1" key="1">
    <citation type="submission" date="2018-05" db="EMBL/GenBank/DDBJ databases">
        <authorList>
            <person name="Lanie J.A."/>
            <person name="Ng W.-L."/>
            <person name="Kazmierczak K.M."/>
            <person name="Andrzejewski T.M."/>
            <person name="Davidsen T.M."/>
            <person name="Wayne K.J."/>
            <person name="Tettelin H."/>
            <person name="Glass J.I."/>
            <person name="Rusch D."/>
            <person name="Podicherti R."/>
            <person name="Tsui H.-C.T."/>
            <person name="Winkler M.E."/>
        </authorList>
    </citation>
    <scope>NUCLEOTIDE SEQUENCE</scope>
</reference>
<dbReference type="EMBL" id="UINC01007726">
    <property type="protein sequence ID" value="SVA34795.1"/>
    <property type="molecule type" value="Genomic_DNA"/>
</dbReference>
<organism evidence="1">
    <name type="scientific">marine metagenome</name>
    <dbReference type="NCBI Taxonomy" id="408172"/>
    <lineage>
        <taxon>unclassified sequences</taxon>
        <taxon>metagenomes</taxon>
        <taxon>ecological metagenomes</taxon>
    </lineage>
</organism>
<protein>
    <submittedName>
        <fullName evidence="1">Uncharacterized protein</fullName>
    </submittedName>
</protein>
<gene>
    <name evidence="1" type="ORF">METZ01_LOCUS87649</name>
</gene>
<accession>A0A381V357</accession>
<proteinExistence type="predicted"/>
<sequence length="49" mass="6215">MELKNMGLIRVDRTMMQYLKLQKEKREKEKLEKEKVDMTRPFWNNSWRK</sequence>